<dbReference type="SFLD" id="SFLDS00003">
    <property type="entry name" value="Haloacid_Dehalogenase"/>
    <property type="match status" value="1"/>
</dbReference>
<evidence type="ECO:0000256" key="1">
    <source>
        <dbReference type="ARBA" id="ARBA00000830"/>
    </source>
</evidence>
<accession>A0A942E7X6</accession>
<dbReference type="NCBIfam" id="TIGR01509">
    <property type="entry name" value="HAD-SF-IA-v3"/>
    <property type="match status" value="1"/>
</dbReference>
<name>A0A942E7X6_9HYPH</name>
<dbReference type="SFLD" id="SFLDG01129">
    <property type="entry name" value="C1.5:_HAD__Beta-PGM__Phosphata"/>
    <property type="match status" value="1"/>
</dbReference>
<comment type="catalytic activity">
    <reaction evidence="1">
        <text>2-phosphoglycolate + H2O = glycolate + phosphate</text>
        <dbReference type="Rhea" id="RHEA:14369"/>
        <dbReference type="ChEBI" id="CHEBI:15377"/>
        <dbReference type="ChEBI" id="CHEBI:29805"/>
        <dbReference type="ChEBI" id="CHEBI:43474"/>
        <dbReference type="ChEBI" id="CHEBI:58033"/>
        <dbReference type="EC" id="3.1.3.18"/>
    </reaction>
</comment>
<dbReference type="InterPro" id="IPR036412">
    <property type="entry name" value="HAD-like_sf"/>
</dbReference>
<dbReference type="InterPro" id="IPR006439">
    <property type="entry name" value="HAD-SF_hydro_IA"/>
</dbReference>
<dbReference type="EC" id="3.1.3.18" evidence="4"/>
<reference evidence="5" key="1">
    <citation type="submission" date="2021-04" db="EMBL/GenBank/DDBJ databases">
        <title>Pseudaminobacter soli sp. nov., isolated from paddy soil contaminated by heavy metals.</title>
        <authorList>
            <person name="Zhang K."/>
        </authorList>
    </citation>
    <scope>NUCLEOTIDE SEQUENCE</scope>
    <source>
        <strain evidence="5">19-2017</strain>
    </source>
</reference>
<dbReference type="PANTHER" id="PTHR43434">
    <property type="entry name" value="PHOSPHOGLYCOLATE PHOSPHATASE"/>
    <property type="match status" value="1"/>
</dbReference>
<dbReference type="Gene3D" id="1.10.150.240">
    <property type="entry name" value="Putative phosphatase, domain 2"/>
    <property type="match status" value="1"/>
</dbReference>
<keyword evidence="6" id="KW-1185">Reference proteome</keyword>
<dbReference type="Gene3D" id="3.40.50.1000">
    <property type="entry name" value="HAD superfamily/HAD-like"/>
    <property type="match status" value="1"/>
</dbReference>
<protein>
    <recommendedName>
        <fullName evidence="4">phosphoglycolate phosphatase</fullName>
        <ecNumber evidence="4">3.1.3.18</ecNumber>
    </recommendedName>
</protein>
<dbReference type="PANTHER" id="PTHR43434:SF1">
    <property type="entry name" value="PHOSPHOGLYCOLATE PHOSPHATASE"/>
    <property type="match status" value="1"/>
</dbReference>
<evidence type="ECO:0000313" key="6">
    <source>
        <dbReference type="Proteomes" id="UP000680348"/>
    </source>
</evidence>
<keyword evidence="5" id="KW-0378">Hydrolase</keyword>
<evidence type="ECO:0000256" key="3">
    <source>
        <dbReference type="ARBA" id="ARBA00006171"/>
    </source>
</evidence>
<gene>
    <name evidence="5" type="ORF">KEU06_15755</name>
</gene>
<dbReference type="InterPro" id="IPR023198">
    <property type="entry name" value="PGP-like_dom2"/>
</dbReference>
<evidence type="ECO:0000313" key="5">
    <source>
        <dbReference type="EMBL" id="MBS3650067.1"/>
    </source>
</evidence>
<dbReference type="NCBIfam" id="TIGR01549">
    <property type="entry name" value="HAD-SF-IA-v1"/>
    <property type="match status" value="1"/>
</dbReference>
<dbReference type="GO" id="GO:0008967">
    <property type="term" value="F:phosphoglycolate phosphatase activity"/>
    <property type="evidence" value="ECO:0007669"/>
    <property type="project" value="UniProtKB-EC"/>
</dbReference>
<dbReference type="GO" id="GO:0006281">
    <property type="term" value="P:DNA repair"/>
    <property type="evidence" value="ECO:0007669"/>
    <property type="project" value="TreeGrafter"/>
</dbReference>
<dbReference type="Proteomes" id="UP000680348">
    <property type="component" value="Unassembled WGS sequence"/>
</dbReference>
<dbReference type="EMBL" id="JAGWCR010000008">
    <property type="protein sequence ID" value="MBS3650067.1"/>
    <property type="molecule type" value="Genomic_DNA"/>
</dbReference>
<dbReference type="SUPFAM" id="SSF56784">
    <property type="entry name" value="HAD-like"/>
    <property type="match status" value="1"/>
</dbReference>
<dbReference type="InterPro" id="IPR050155">
    <property type="entry name" value="HAD-like_hydrolase_sf"/>
</dbReference>
<dbReference type="AlphaFoldDB" id="A0A942E7X6"/>
<dbReference type="InterPro" id="IPR023214">
    <property type="entry name" value="HAD_sf"/>
</dbReference>
<evidence type="ECO:0000256" key="4">
    <source>
        <dbReference type="ARBA" id="ARBA00013078"/>
    </source>
</evidence>
<proteinExistence type="inferred from homology"/>
<dbReference type="GO" id="GO:0005829">
    <property type="term" value="C:cytosol"/>
    <property type="evidence" value="ECO:0007669"/>
    <property type="project" value="TreeGrafter"/>
</dbReference>
<sequence>MRDIKGILFDKDGTLVDFQATWFAVGDRLALQAAGGDRSAADRLLDIAGYDFERRCFKADSVFAAGTNAEIIALWYPEVEPAERAEMTVAFDRITAEEGALQSVPLPGSREAVASLHASGLKLGVVTNDSTGGAEKTLAALGIAQLFEAAYGYDAVARPKPAPDAVHAFCDLTGLKPSQVAIIGDNRHDLEMARAGGAGLAIGVLSGTGTRESLTPMADVLLDSVADLPALLRVEVS</sequence>
<comment type="caution">
    <text evidence="5">The sequence shown here is derived from an EMBL/GenBank/DDBJ whole genome shotgun (WGS) entry which is preliminary data.</text>
</comment>
<comment type="pathway">
    <text evidence="2">Organic acid metabolism; glycolate biosynthesis; glycolate from 2-phosphoglycolate: step 1/1.</text>
</comment>
<dbReference type="Pfam" id="PF00702">
    <property type="entry name" value="Hydrolase"/>
    <property type="match status" value="1"/>
</dbReference>
<comment type="similarity">
    <text evidence="3">Belongs to the HAD-like hydrolase superfamily. CbbY/CbbZ/Gph/YieH family.</text>
</comment>
<dbReference type="PRINTS" id="PR00413">
    <property type="entry name" value="HADHALOGNASE"/>
</dbReference>
<evidence type="ECO:0000256" key="2">
    <source>
        <dbReference type="ARBA" id="ARBA00004818"/>
    </source>
</evidence>
<organism evidence="5 6">
    <name type="scientific">Pseudaminobacter soli</name>
    <name type="common">ex Zhang et al. 2022</name>
    <dbReference type="NCBI Taxonomy" id="2831468"/>
    <lineage>
        <taxon>Bacteria</taxon>
        <taxon>Pseudomonadati</taxon>
        <taxon>Pseudomonadota</taxon>
        <taxon>Alphaproteobacteria</taxon>
        <taxon>Hyphomicrobiales</taxon>
        <taxon>Phyllobacteriaceae</taxon>
        <taxon>Pseudaminobacter</taxon>
    </lineage>
</organism>
<dbReference type="RefSeq" id="WP_188255629.1">
    <property type="nucleotide sequence ID" value="NZ_JABVCF010000008.1"/>
</dbReference>